<reference evidence="2" key="1">
    <citation type="submission" date="2020-05" db="EMBL/GenBank/DDBJ databases">
        <authorList>
            <person name="Chiriac C."/>
            <person name="Salcher M."/>
            <person name="Ghai R."/>
            <person name="Kavagutti S V."/>
        </authorList>
    </citation>
    <scope>NUCLEOTIDE SEQUENCE</scope>
</reference>
<evidence type="ECO:0000256" key="1">
    <source>
        <dbReference type="SAM" id="MobiDB-lite"/>
    </source>
</evidence>
<gene>
    <name evidence="2" type="ORF">UFOPK2761_01417</name>
</gene>
<accession>A0A6J6T5N8</accession>
<feature type="region of interest" description="Disordered" evidence="1">
    <location>
        <begin position="124"/>
        <end position="175"/>
    </location>
</feature>
<feature type="compositionally biased region" description="Acidic residues" evidence="1">
    <location>
        <begin position="142"/>
        <end position="152"/>
    </location>
</feature>
<dbReference type="EMBL" id="CAEZYQ010000009">
    <property type="protein sequence ID" value="CAB4742450.1"/>
    <property type="molecule type" value="Genomic_DNA"/>
</dbReference>
<name>A0A6J6T5N8_9ZZZZ</name>
<organism evidence="2">
    <name type="scientific">freshwater metagenome</name>
    <dbReference type="NCBI Taxonomy" id="449393"/>
    <lineage>
        <taxon>unclassified sequences</taxon>
        <taxon>metagenomes</taxon>
        <taxon>ecological metagenomes</taxon>
    </lineage>
</organism>
<dbReference type="AlphaFoldDB" id="A0A6J6T5N8"/>
<sequence>MSQPPPTGPGRPTPPGGPGDPEDLGTVAEEAAKLLGALGDWARDQGTDWAQGAAGLADHAATTARQVREHLDDNLATGSEECRYCPVCRTIHAVRQMSPEVKAHLTTAATSLLQAAAGVMATQVPSGSTGAQPGRSGVEHIDLDDDGSDDPADPGSQSEQHDQTDPTDPDPETHA</sequence>
<feature type="compositionally biased region" description="Pro residues" evidence="1">
    <location>
        <begin position="1"/>
        <end position="18"/>
    </location>
</feature>
<feature type="compositionally biased region" description="Acidic residues" evidence="1">
    <location>
        <begin position="165"/>
        <end position="175"/>
    </location>
</feature>
<evidence type="ECO:0000313" key="2">
    <source>
        <dbReference type="EMBL" id="CAB4742450.1"/>
    </source>
</evidence>
<feature type="region of interest" description="Disordered" evidence="1">
    <location>
        <begin position="1"/>
        <end position="26"/>
    </location>
</feature>
<protein>
    <submittedName>
        <fullName evidence="2">Unannotated protein</fullName>
    </submittedName>
</protein>
<proteinExistence type="predicted"/>